<comment type="caution">
    <text evidence="4">The sequence shown here is derived from an EMBL/GenBank/DDBJ whole genome shotgun (WGS) entry which is preliminary data.</text>
</comment>
<name>A0ABW7QXD6_9ACTN</name>
<dbReference type="Gene3D" id="3.60.10.10">
    <property type="entry name" value="Endonuclease/exonuclease/phosphatase"/>
    <property type="match status" value="1"/>
</dbReference>
<keyword evidence="4" id="KW-0255">Endonuclease</keyword>
<dbReference type="Proteomes" id="UP001610818">
    <property type="component" value="Unassembled WGS sequence"/>
</dbReference>
<evidence type="ECO:0000313" key="5">
    <source>
        <dbReference type="Proteomes" id="UP001610818"/>
    </source>
</evidence>
<accession>A0ABW7QXD6</accession>
<dbReference type="RefSeq" id="WP_397716046.1">
    <property type="nucleotide sequence ID" value="NZ_JBIRGN010000006.1"/>
</dbReference>
<dbReference type="InterPro" id="IPR036691">
    <property type="entry name" value="Endo/exonu/phosph_ase_sf"/>
</dbReference>
<evidence type="ECO:0000256" key="1">
    <source>
        <dbReference type="SAM" id="MobiDB-lite"/>
    </source>
</evidence>
<keyword evidence="4" id="KW-0540">Nuclease</keyword>
<protein>
    <submittedName>
        <fullName evidence="4">Endonuclease/exonuclease/phosphatase family protein</fullName>
    </submittedName>
</protein>
<dbReference type="GO" id="GO:0004519">
    <property type="term" value="F:endonuclease activity"/>
    <property type="evidence" value="ECO:0007669"/>
    <property type="project" value="UniProtKB-KW"/>
</dbReference>
<proteinExistence type="predicted"/>
<dbReference type="SUPFAM" id="SSF56219">
    <property type="entry name" value="DNase I-like"/>
    <property type="match status" value="1"/>
</dbReference>
<keyword evidence="2" id="KW-0472">Membrane</keyword>
<gene>
    <name evidence="4" type="ORF">ACH4F9_32065</name>
</gene>
<dbReference type="Pfam" id="PF03372">
    <property type="entry name" value="Exo_endo_phos"/>
    <property type="match status" value="1"/>
</dbReference>
<feature type="region of interest" description="Disordered" evidence="1">
    <location>
        <begin position="1"/>
        <end position="27"/>
    </location>
</feature>
<feature type="compositionally biased region" description="Polar residues" evidence="1">
    <location>
        <begin position="1"/>
        <end position="12"/>
    </location>
</feature>
<sequence length="345" mass="36872">MDSATAARTASQEDWPEPEANTRPRPRHRPSAWLAALLLAGVTTLLGFRTADSDGATPIPQLLAFLPLLVAPTVAALLLAALARWRVGLVWGVVALGGVAWFLEPYGKADDPKGPAVADVRVMAANVQFGQATQGLLKAVREERPDLLFVPECDYTCSDTLRDELPRSDYPHRTASEAGGAEGSVIVSKLPLKKASGLAGTLGMPGAVAELKNGHQVRIQLAHPMPPLPEQLGTWRTELAELRDYAAEGKSENRSTIIAGDFNATQDHAAFRDILDTGGVRDAARLAGSARTATWPADLMSPLGAQIDHVLATPDFSASDARFLEIGDTDHRALVVDLTLHKPKR</sequence>
<keyword evidence="2" id="KW-1133">Transmembrane helix</keyword>
<keyword evidence="2" id="KW-0812">Transmembrane</keyword>
<organism evidence="4 5">
    <name type="scientific">Streptomyces longisporoflavus</name>
    <dbReference type="NCBI Taxonomy" id="28044"/>
    <lineage>
        <taxon>Bacteria</taxon>
        <taxon>Bacillati</taxon>
        <taxon>Actinomycetota</taxon>
        <taxon>Actinomycetes</taxon>
        <taxon>Kitasatosporales</taxon>
        <taxon>Streptomycetaceae</taxon>
        <taxon>Streptomyces</taxon>
    </lineage>
</organism>
<evidence type="ECO:0000313" key="4">
    <source>
        <dbReference type="EMBL" id="MFH8549651.1"/>
    </source>
</evidence>
<keyword evidence="4" id="KW-0378">Hydrolase</keyword>
<feature type="domain" description="Endonuclease/exonuclease/phosphatase" evidence="3">
    <location>
        <begin position="124"/>
        <end position="331"/>
    </location>
</feature>
<feature type="transmembrane region" description="Helical" evidence="2">
    <location>
        <begin position="87"/>
        <end position="103"/>
    </location>
</feature>
<dbReference type="EMBL" id="JBIRGQ010000006">
    <property type="protein sequence ID" value="MFH8549651.1"/>
    <property type="molecule type" value="Genomic_DNA"/>
</dbReference>
<keyword evidence="5" id="KW-1185">Reference proteome</keyword>
<reference evidence="4 5" key="1">
    <citation type="submission" date="2024-10" db="EMBL/GenBank/DDBJ databases">
        <title>The Natural Products Discovery Center: Release of the First 8490 Sequenced Strains for Exploring Actinobacteria Biosynthetic Diversity.</title>
        <authorList>
            <person name="Kalkreuter E."/>
            <person name="Kautsar S.A."/>
            <person name="Yang D."/>
            <person name="Bader C.D."/>
            <person name="Teijaro C.N."/>
            <person name="Fluegel L."/>
            <person name="Davis C.M."/>
            <person name="Simpson J.R."/>
            <person name="Lauterbach L."/>
            <person name="Steele A.D."/>
            <person name="Gui C."/>
            <person name="Meng S."/>
            <person name="Li G."/>
            <person name="Viehrig K."/>
            <person name="Ye F."/>
            <person name="Su P."/>
            <person name="Kiefer A.F."/>
            <person name="Nichols A."/>
            <person name="Cepeda A.J."/>
            <person name="Yan W."/>
            <person name="Fan B."/>
            <person name="Jiang Y."/>
            <person name="Adhikari A."/>
            <person name="Zheng C.-J."/>
            <person name="Schuster L."/>
            <person name="Cowan T.M."/>
            <person name="Smanski M.J."/>
            <person name="Chevrette M.G."/>
            <person name="De Carvalho L.P.S."/>
            <person name="Shen B."/>
        </authorList>
    </citation>
    <scope>NUCLEOTIDE SEQUENCE [LARGE SCALE GENOMIC DNA]</scope>
    <source>
        <strain evidence="4 5">NPDC017990</strain>
    </source>
</reference>
<dbReference type="InterPro" id="IPR005135">
    <property type="entry name" value="Endo/exonuclease/phosphatase"/>
</dbReference>
<feature type="transmembrane region" description="Helical" evidence="2">
    <location>
        <begin position="62"/>
        <end position="80"/>
    </location>
</feature>
<evidence type="ECO:0000256" key="2">
    <source>
        <dbReference type="SAM" id="Phobius"/>
    </source>
</evidence>
<feature type="transmembrane region" description="Helical" evidence="2">
    <location>
        <begin position="32"/>
        <end position="50"/>
    </location>
</feature>
<evidence type="ECO:0000259" key="3">
    <source>
        <dbReference type="Pfam" id="PF03372"/>
    </source>
</evidence>